<protein>
    <recommendedName>
        <fullName evidence="2">Protein MIX23</fullName>
    </recommendedName>
    <alternativeName>
        <fullName evidence="3">Coiled-coil domain-containing protein 58</fullName>
    </alternativeName>
</protein>
<gene>
    <name evidence="5" type="primary">LOC111355742</name>
</gene>
<evidence type="ECO:0000256" key="3">
    <source>
        <dbReference type="ARBA" id="ARBA00030733"/>
    </source>
</evidence>
<dbReference type="RefSeq" id="XP_022825560.1">
    <property type="nucleotide sequence ID" value="XM_022969792.1"/>
</dbReference>
<proteinExistence type="inferred from homology"/>
<dbReference type="Proteomes" id="UP000301870">
    <property type="component" value="Chromosome 21"/>
</dbReference>
<accession>A0A9J7IW93</accession>
<keyword evidence="4" id="KW-1185">Reference proteome</keyword>
<dbReference type="PANTHER" id="PTHR31905:SF2">
    <property type="entry name" value="PROTEIN MIX23"/>
    <property type="match status" value="1"/>
</dbReference>
<dbReference type="CTD" id="40159"/>
<evidence type="ECO:0000313" key="4">
    <source>
        <dbReference type="Proteomes" id="UP000301870"/>
    </source>
</evidence>
<dbReference type="Pfam" id="PF09774">
    <property type="entry name" value="MIX23"/>
    <property type="match status" value="1"/>
</dbReference>
<reference evidence="5" key="1">
    <citation type="submission" date="2025-08" db="UniProtKB">
        <authorList>
            <consortium name="RefSeq"/>
        </authorList>
    </citation>
    <scope>IDENTIFICATION</scope>
    <source>
        <strain evidence="5">Ishihara</strain>
        <tissue evidence="5">Whole body</tissue>
    </source>
</reference>
<dbReference type="OrthoDB" id="5593818at2759"/>
<evidence type="ECO:0000256" key="1">
    <source>
        <dbReference type="ARBA" id="ARBA00024204"/>
    </source>
</evidence>
<dbReference type="InterPro" id="IPR019171">
    <property type="entry name" value="MIX23"/>
</dbReference>
<organism evidence="4 5">
    <name type="scientific">Spodoptera litura</name>
    <name type="common">Asian cotton leafworm</name>
    <dbReference type="NCBI Taxonomy" id="69820"/>
    <lineage>
        <taxon>Eukaryota</taxon>
        <taxon>Metazoa</taxon>
        <taxon>Ecdysozoa</taxon>
        <taxon>Arthropoda</taxon>
        <taxon>Hexapoda</taxon>
        <taxon>Insecta</taxon>
        <taxon>Pterygota</taxon>
        <taxon>Neoptera</taxon>
        <taxon>Endopterygota</taxon>
        <taxon>Lepidoptera</taxon>
        <taxon>Glossata</taxon>
        <taxon>Ditrysia</taxon>
        <taxon>Noctuoidea</taxon>
        <taxon>Noctuidae</taxon>
        <taxon>Amphipyrinae</taxon>
        <taxon>Spodoptera</taxon>
    </lineage>
</organism>
<dbReference type="AlphaFoldDB" id="A0A9J7IW93"/>
<dbReference type="KEGG" id="sliu:111355742"/>
<evidence type="ECO:0000313" key="5">
    <source>
        <dbReference type="RefSeq" id="XP_022825560.1"/>
    </source>
</evidence>
<name>A0A9J7IW93_SPOLT</name>
<evidence type="ECO:0000256" key="2">
    <source>
        <dbReference type="ARBA" id="ARBA00024228"/>
    </source>
</evidence>
<dbReference type="GO" id="GO:0005758">
    <property type="term" value="C:mitochondrial intermembrane space"/>
    <property type="evidence" value="ECO:0007669"/>
    <property type="project" value="InterPro"/>
</dbReference>
<sequence>MFSQMNCPDFLEFQDILKKMRVMDDKIVYALNTSIPTESFANKVDAHSACEDLYSQIQKGHSDRENVIKNCILVTAETVKQLKVAKDEKPNDFEVLKNLKAEQKKLRLLQTELSVEEVIKEKTTKVFTEKCRSYYKPNNL</sequence>
<dbReference type="PANTHER" id="PTHR31905">
    <property type="entry name" value="COILED-COIL DOMAIN-CONTAINING PROTEIN 58"/>
    <property type="match status" value="1"/>
</dbReference>
<comment type="similarity">
    <text evidence="1">Belongs to the MIX23 family.</text>
</comment>
<dbReference type="GeneID" id="111355742"/>